<protein>
    <recommendedName>
        <fullName evidence="7">GDSL esterase/lipase</fullName>
    </recommendedName>
</protein>
<dbReference type="PROSITE" id="PS51318">
    <property type="entry name" value="TAT"/>
    <property type="match status" value="1"/>
</dbReference>
<dbReference type="InterPro" id="IPR001087">
    <property type="entry name" value="GDSL"/>
</dbReference>
<keyword evidence="5" id="KW-0732">Signal</keyword>
<sequence>MEHTNHRRRRQALATVSATTTLLLLLLCLAALTTAEALREHRDEGGASSSGGSGSGCGSNAAGGKQSPAVWVFGDSYADTGNLGDLGRELTREWYDPYGTTFPGRPAGRFSDGRVLTDFIASAMGVPTPVAYKLRRGAARGLVARGMNFAVGGAGVLDTGNFQRNIGEQIDLFQAQRPPSPPSARGCDAGVAVVVVSGNDYSYAADKDNSTSVRAAIAYIPAVVRQLREQLLRLRDEAGMRKVVVTNLHPMGCTPLFTRALNYTACDPLANAGAAQHNAALQSVLAALDPANRTFLLLDLNTPFAALVDGAAAATAEERFAEPRRPCCESFSADGHCGQQDDSGRRQYRLCSDPSKHFYWDDVHPTQAAWAAVSRTFRPMIQEFLLST</sequence>
<feature type="chain" id="PRO_5009950766" description="GDSL esterase/lipase" evidence="5">
    <location>
        <begin position="38"/>
        <end position="388"/>
    </location>
</feature>
<evidence type="ECO:0000256" key="4">
    <source>
        <dbReference type="SAM" id="MobiDB-lite"/>
    </source>
</evidence>
<dbReference type="InterPro" id="IPR006311">
    <property type="entry name" value="TAT_signal"/>
</dbReference>
<evidence type="ECO:0000256" key="3">
    <source>
        <dbReference type="ARBA" id="ARBA00023098"/>
    </source>
</evidence>
<dbReference type="PANTHER" id="PTHR46020:SF26">
    <property type="entry name" value="GDSL ESTERASE_LIPASE"/>
    <property type="match status" value="1"/>
</dbReference>
<dbReference type="GeneID" id="100193711"/>
<keyword evidence="3" id="KW-0443">Lipid metabolism</keyword>
<dbReference type="InterPro" id="IPR036514">
    <property type="entry name" value="SGNH_hydro_sf"/>
</dbReference>
<dbReference type="PANTHER" id="PTHR46020">
    <property type="entry name" value="OSJNBB0059K02.9 PROTEIN"/>
    <property type="match status" value="1"/>
</dbReference>
<dbReference type="GO" id="GO:0016788">
    <property type="term" value="F:hydrolase activity, acting on ester bonds"/>
    <property type="evidence" value="ECO:0007669"/>
    <property type="project" value="InterPro"/>
</dbReference>
<dbReference type="ExpressionAtlas" id="C4JBF3">
    <property type="expression patterns" value="baseline and differential"/>
</dbReference>
<evidence type="ECO:0000256" key="5">
    <source>
        <dbReference type="SAM" id="SignalP"/>
    </source>
</evidence>
<feature type="compositionally biased region" description="Gly residues" evidence="4">
    <location>
        <begin position="48"/>
        <end position="57"/>
    </location>
</feature>
<dbReference type="OrthoDB" id="1600564at2759"/>
<dbReference type="RefSeq" id="XP_008672155.1">
    <property type="nucleotide sequence ID" value="XM_008673933.4"/>
</dbReference>
<evidence type="ECO:0000256" key="2">
    <source>
        <dbReference type="ARBA" id="ARBA00022801"/>
    </source>
</evidence>
<dbReference type="SUPFAM" id="SSF52266">
    <property type="entry name" value="SGNH hydrolase"/>
    <property type="match status" value="1"/>
</dbReference>
<feature type="signal peptide" evidence="5">
    <location>
        <begin position="1"/>
        <end position="37"/>
    </location>
</feature>
<dbReference type="EMBL" id="BT088150">
    <property type="protein sequence ID" value="ACR38503.1"/>
    <property type="molecule type" value="mRNA"/>
</dbReference>
<feature type="region of interest" description="Disordered" evidence="4">
    <location>
        <begin position="42"/>
        <end position="61"/>
    </location>
</feature>
<reference evidence="6" key="1">
    <citation type="journal article" date="2009" name="PLoS Genet.">
        <title>Sequencing, mapping, and analysis of 27,455 maize full-length cDNAs.</title>
        <authorList>
            <person name="Soderlund C."/>
            <person name="Descour A."/>
            <person name="Kudrna D."/>
            <person name="Bomhoff M."/>
            <person name="Boyd L."/>
            <person name="Currie J."/>
            <person name="Angelova A."/>
            <person name="Collura K."/>
            <person name="Wissotski M."/>
            <person name="Ashley E."/>
            <person name="Morrow D."/>
            <person name="Fernandes J."/>
            <person name="Walbot V."/>
            <person name="Yu Y."/>
        </authorList>
    </citation>
    <scope>NUCLEOTIDE SEQUENCE</scope>
    <source>
        <strain evidence="6">B73</strain>
    </source>
</reference>
<evidence type="ECO:0008006" key="7">
    <source>
        <dbReference type="Google" id="ProtNLM"/>
    </source>
</evidence>
<name>C4JBF3_MAIZE</name>
<evidence type="ECO:0000313" key="6">
    <source>
        <dbReference type="EMBL" id="ACR38503.1"/>
    </source>
</evidence>
<proteinExistence type="evidence at transcript level"/>
<comment type="similarity">
    <text evidence="1">Belongs to the 'GDSL' lipolytic enzyme family.</text>
</comment>
<accession>C4JBF3</accession>
<dbReference type="AlphaFoldDB" id="C4JBF3"/>
<keyword evidence="2" id="KW-0378">Hydrolase</keyword>
<organism evidence="6">
    <name type="scientific">Zea mays</name>
    <name type="common">Maize</name>
    <dbReference type="NCBI Taxonomy" id="4577"/>
    <lineage>
        <taxon>Eukaryota</taxon>
        <taxon>Viridiplantae</taxon>
        <taxon>Streptophyta</taxon>
        <taxon>Embryophyta</taxon>
        <taxon>Tracheophyta</taxon>
        <taxon>Spermatophyta</taxon>
        <taxon>Magnoliopsida</taxon>
        <taxon>Liliopsida</taxon>
        <taxon>Poales</taxon>
        <taxon>Poaceae</taxon>
        <taxon>PACMAD clade</taxon>
        <taxon>Panicoideae</taxon>
        <taxon>Andropogonodae</taxon>
        <taxon>Andropogoneae</taxon>
        <taxon>Tripsacinae</taxon>
        <taxon>Zea</taxon>
    </lineage>
</organism>
<dbReference type="GO" id="GO:0006629">
    <property type="term" value="P:lipid metabolic process"/>
    <property type="evidence" value="ECO:0007669"/>
    <property type="project" value="UniProtKB-KW"/>
</dbReference>
<dbReference type="Gene3D" id="3.40.50.1110">
    <property type="entry name" value="SGNH hydrolase"/>
    <property type="match status" value="1"/>
</dbReference>
<dbReference type="Pfam" id="PF00657">
    <property type="entry name" value="Lipase_GDSL"/>
    <property type="match status" value="1"/>
</dbReference>
<evidence type="ECO:0000256" key="1">
    <source>
        <dbReference type="ARBA" id="ARBA00008668"/>
    </source>
</evidence>